<dbReference type="Pfam" id="PF01636">
    <property type="entry name" value="APH"/>
    <property type="match status" value="1"/>
</dbReference>
<keyword evidence="5" id="KW-0067">ATP-binding</keyword>
<evidence type="ECO:0000256" key="1">
    <source>
        <dbReference type="ARBA" id="ARBA00010165"/>
    </source>
</evidence>
<evidence type="ECO:0000259" key="6">
    <source>
        <dbReference type="Pfam" id="PF01636"/>
    </source>
</evidence>
<dbReference type="OrthoDB" id="2461at2759"/>
<evidence type="ECO:0000256" key="4">
    <source>
        <dbReference type="ARBA" id="ARBA00022777"/>
    </source>
</evidence>
<dbReference type="GO" id="GO:0005524">
    <property type="term" value="F:ATP binding"/>
    <property type="evidence" value="ECO:0007669"/>
    <property type="project" value="UniProtKB-KW"/>
</dbReference>
<gene>
    <name evidence="7" type="ORF">KP79_PYT06446</name>
</gene>
<dbReference type="PANTHER" id="PTHR34273:SF2">
    <property type="entry name" value="METHYLTHIORIBOSE KINASE"/>
    <property type="match status" value="1"/>
</dbReference>
<dbReference type="InterPro" id="IPR011009">
    <property type="entry name" value="Kinase-like_dom_sf"/>
</dbReference>
<protein>
    <submittedName>
        <fullName evidence="7">Methylthioribose kinase</fullName>
    </submittedName>
</protein>
<evidence type="ECO:0000313" key="8">
    <source>
        <dbReference type="Proteomes" id="UP000242188"/>
    </source>
</evidence>
<comment type="caution">
    <text evidence="7">The sequence shown here is derived from an EMBL/GenBank/DDBJ whole genome shotgun (WGS) entry which is preliminary data.</text>
</comment>
<dbReference type="InterPro" id="IPR002575">
    <property type="entry name" value="Aminoglycoside_PTrfase"/>
</dbReference>
<organism evidence="7 8">
    <name type="scientific">Mizuhopecten yessoensis</name>
    <name type="common">Japanese scallop</name>
    <name type="synonym">Patinopecten yessoensis</name>
    <dbReference type="NCBI Taxonomy" id="6573"/>
    <lineage>
        <taxon>Eukaryota</taxon>
        <taxon>Metazoa</taxon>
        <taxon>Spiralia</taxon>
        <taxon>Lophotrochozoa</taxon>
        <taxon>Mollusca</taxon>
        <taxon>Bivalvia</taxon>
        <taxon>Autobranchia</taxon>
        <taxon>Pteriomorphia</taxon>
        <taxon>Pectinida</taxon>
        <taxon>Pectinoidea</taxon>
        <taxon>Pectinidae</taxon>
        <taxon>Mizuhopecten</taxon>
    </lineage>
</organism>
<evidence type="ECO:0000256" key="2">
    <source>
        <dbReference type="ARBA" id="ARBA00022679"/>
    </source>
</evidence>
<reference evidence="7 8" key="1">
    <citation type="journal article" date="2017" name="Nat. Ecol. Evol.">
        <title>Scallop genome provides insights into evolution of bilaterian karyotype and development.</title>
        <authorList>
            <person name="Wang S."/>
            <person name="Zhang J."/>
            <person name="Jiao W."/>
            <person name="Li J."/>
            <person name="Xun X."/>
            <person name="Sun Y."/>
            <person name="Guo X."/>
            <person name="Huan P."/>
            <person name="Dong B."/>
            <person name="Zhang L."/>
            <person name="Hu X."/>
            <person name="Sun X."/>
            <person name="Wang J."/>
            <person name="Zhao C."/>
            <person name="Wang Y."/>
            <person name="Wang D."/>
            <person name="Huang X."/>
            <person name="Wang R."/>
            <person name="Lv J."/>
            <person name="Li Y."/>
            <person name="Zhang Z."/>
            <person name="Liu B."/>
            <person name="Lu W."/>
            <person name="Hui Y."/>
            <person name="Liang J."/>
            <person name="Zhou Z."/>
            <person name="Hou R."/>
            <person name="Li X."/>
            <person name="Liu Y."/>
            <person name="Li H."/>
            <person name="Ning X."/>
            <person name="Lin Y."/>
            <person name="Zhao L."/>
            <person name="Xing Q."/>
            <person name="Dou J."/>
            <person name="Li Y."/>
            <person name="Mao J."/>
            <person name="Guo H."/>
            <person name="Dou H."/>
            <person name="Li T."/>
            <person name="Mu C."/>
            <person name="Jiang W."/>
            <person name="Fu Q."/>
            <person name="Fu X."/>
            <person name="Miao Y."/>
            <person name="Liu J."/>
            <person name="Yu Q."/>
            <person name="Li R."/>
            <person name="Liao H."/>
            <person name="Li X."/>
            <person name="Kong Y."/>
            <person name="Jiang Z."/>
            <person name="Chourrout D."/>
            <person name="Li R."/>
            <person name="Bao Z."/>
        </authorList>
    </citation>
    <scope>NUCLEOTIDE SEQUENCE [LARGE SCALE GENOMIC DNA]</scope>
    <source>
        <strain evidence="7 8">PY_sf001</strain>
    </source>
</reference>
<dbReference type="GO" id="GO:0016301">
    <property type="term" value="F:kinase activity"/>
    <property type="evidence" value="ECO:0007669"/>
    <property type="project" value="UniProtKB-KW"/>
</dbReference>
<keyword evidence="2" id="KW-0808">Transferase</keyword>
<dbReference type="PANTHER" id="PTHR34273">
    <property type="entry name" value="METHYLTHIORIBOSE KINASE"/>
    <property type="match status" value="1"/>
</dbReference>
<dbReference type="AlphaFoldDB" id="A0A210R4E8"/>
<keyword evidence="4 7" id="KW-0418">Kinase</keyword>
<dbReference type="STRING" id="6573.A0A210R4E8"/>
<comment type="similarity">
    <text evidence="1">Belongs to the methylthioribose kinase family.</text>
</comment>
<feature type="domain" description="Aminoglycoside phosphotransferase" evidence="6">
    <location>
        <begin position="227"/>
        <end position="275"/>
    </location>
</feature>
<evidence type="ECO:0000313" key="7">
    <source>
        <dbReference type="EMBL" id="OWF55920.1"/>
    </source>
</evidence>
<dbReference type="Gene3D" id="3.90.1200.10">
    <property type="match status" value="1"/>
</dbReference>
<keyword evidence="3" id="KW-0547">Nucleotide-binding</keyword>
<proteinExistence type="inferred from homology"/>
<evidence type="ECO:0000256" key="3">
    <source>
        <dbReference type="ARBA" id="ARBA00022741"/>
    </source>
</evidence>
<accession>A0A210R4E8</accession>
<sequence>MACVGSIVGDTAQFLRVVQSHAHLSDHLAFTLELDNVEVVAVGDGNLNDVVRVKDKQDNNSSVIIKYAPPFIKCLGPEYPLTVERGTVEYQALVKFNTASPGCCPDTYFYDMDARLICMEDLRSYKDLRREMIKGVCSDEAVKCIAKHIAVVHREYHVAKLSCSDMTDLLKQFGPTELVQLTEQFVFTKPFTKDDPTNKCSTEVSSHAQLVYDNQQVLTNAAKMKKIFLEKKECLIHGDLHTGSIMVCNDSAKLMDIEFAFMGPAAFDVGILIANYIMSYYQHMSEGNRQFAYRTIDFCKLTGKLYCENMTSCSGDTDSYNKNFMSEVAGFAGCEIIRRILGAAHVEDLEGRPSAEVDALGAGVRLITAQERIDTMDKMMIIAHMLT</sequence>
<dbReference type="Proteomes" id="UP000242188">
    <property type="component" value="Unassembled WGS sequence"/>
</dbReference>
<dbReference type="EMBL" id="NEDP02000449">
    <property type="protein sequence ID" value="OWF55920.1"/>
    <property type="molecule type" value="Genomic_DNA"/>
</dbReference>
<dbReference type="SUPFAM" id="SSF56112">
    <property type="entry name" value="Protein kinase-like (PK-like)"/>
    <property type="match status" value="1"/>
</dbReference>
<name>A0A210R4E8_MIZYE</name>
<dbReference type="Gene3D" id="3.30.200.20">
    <property type="entry name" value="Phosphorylase Kinase, domain 1"/>
    <property type="match status" value="1"/>
</dbReference>
<evidence type="ECO:0000256" key="5">
    <source>
        <dbReference type="ARBA" id="ARBA00022840"/>
    </source>
</evidence>
<keyword evidence="8" id="KW-1185">Reference proteome</keyword>